<dbReference type="EnsemblPlants" id="AET04852">
    <property type="protein sequence ID" value="AET04852"/>
    <property type="gene ID" value="MTR_8g094930"/>
</dbReference>
<sequence>MKNTLPYYKPTPPSKPKWVSYALYVAHERSLWVRLVYNLYVGQKVVLWFGEGQKYQFLSCPLPPVCPVPETVLKIKHWTTEVVLSCPSFFSKSNAPYIKLHTPSKLSHLHTYLLHVNVGE</sequence>
<dbReference type="EMBL" id="CM001224">
    <property type="protein sequence ID" value="AET04852.1"/>
    <property type="molecule type" value="Genomic_DNA"/>
</dbReference>
<gene>
    <name evidence="1" type="ordered locus">MTR_8g094930</name>
</gene>
<protein>
    <submittedName>
        <fullName evidence="1 2">Uncharacterized protein</fullName>
    </submittedName>
</protein>
<name>G7LFQ8_MEDTR</name>
<proteinExistence type="predicted"/>
<evidence type="ECO:0000313" key="2">
    <source>
        <dbReference type="EnsemblPlants" id="AET04852"/>
    </source>
</evidence>
<reference evidence="2" key="3">
    <citation type="submission" date="2015-04" db="UniProtKB">
        <authorList>
            <consortium name="EnsemblPlants"/>
        </authorList>
    </citation>
    <scope>IDENTIFICATION</scope>
    <source>
        <strain evidence="2">cv. Jemalong A17</strain>
    </source>
</reference>
<dbReference type="PaxDb" id="3880-AET04852"/>
<dbReference type="AlphaFoldDB" id="G7LFQ8"/>
<keyword evidence="3" id="KW-1185">Reference proteome</keyword>
<evidence type="ECO:0000313" key="3">
    <source>
        <dbReference type="Proteomes" id="UP000002051"/>
    </source>
</evidence>
<reference evidence="1 3" key="2">
    <citation type="journal article" date="2014" name="BMC Genomics">
        <title>An improved genome release (version Mt4.0) for the model legume Medicago truncatula.</title>
        <authorList>
            <person name="Tang H."/>
            <person name="Krishnakumar V."/>
            <person name="Bidwell S."/>
            <person name="Rosen B."/>
            <person name="Chan A."/>
            <person name="Zhou S."/>
            <person name="Gentzbittel L."/>
            <person name="Childs K.L."/>
            <person name="Yandell M."/>
            <person name="Gundlach H."/>
            <person name="Mayer K.F."/>
            <person name="Schwartz D.C."/>
            <person name="Town C.D."/>
        </authorList>
    </citation>
    <scope>GENOME REANNOTATION</scope>
    <source>
        <strain evidence="2 3">cv. Jemalong A17</strain>
    </source>
</reference>
<evidence type="ECO:0000313" key="1">
    <source>
        <dbReference type="EMBL" id="AET04852.1"/>
    </source>
</evidence>
<reference evidence="1 3" key="1">
    <citation type="journal article" date="2011" name="Nature">
        <title>The Medicago genome provides insight into the evolution of rhizobial symbioses.</title>
        <authorList>
            <person name="Young N.D."/>
            <person name="Debelle F."/>
            <person name="Oldroyd G.E."/>
            <person name="Geurts R."/>
            <person name="Cannon S.B."/>
            <person name="Udvardi M.K."/>
            <person name="Benedito V.A."/>
            <person name="Mayer K.F."/>
            <person name="Gouzy J."/>
            <person name="Schoof H."/>
            <person name="Van de Peer Y."/>
            <person name="Proost S."/>
            <person name="Cook D.R."/>
            <person name="Meyers B.C."/>
            <person name="Spannagl M."/>
            <person name="Cheung F."/>
            <person name="De Mita S."/>
            <person name="Krishnakumar V."/>
            <person name="Gundlach H."/>
            <person name="Zhou S."/>
            <person name="Mudge J."/>
            <person name="Bharti A.K."/>
            <person name="Murray J.D."/>
            <person name="Naoumkina M.A."/>
            <person name="Rosen B."/>
            <person name="Silverstein K.A."/>
            <person name="Tang H."/>
            <person name="Rombauts S."/>
            <person name="Zhao P.X."/>
            <person name="Zhou P."/>
            <person name="Barbe V."/>
            <person name="Bardou P."/>
            <person name="Bechner M."/>
            <person name="Bellec A."/>
            <person name="Berger A."/>
            <person name="Berges H."/>
            <person name="Bidwell S."/>
            <person name="Bisseling T."/>
            <person name="Choisne N."/>
            <person name="Couloux A."/>
            <person name="Denny R."/>
            <person name="Deshpande S."/>
            <person name="Dai X."/>
            <person name="Doyle J.J."/>
            <person name="Dudez A.M."/>
            <person name="Farmer A.D."/>
            <person name="Fouteau S."/>
            <person name="Franken C."/>
            <person name="Gibelin C."/>
            <person name="Gish J."/>
            <person name="Goldstein S."/>
            <person name="Gonzalez A.J."/>
            <person name="Green P.J."/>
            <person name="Hallab A."/>
            <person name="Hartog M."/>
            <person name="Hua A."/>
            <person name="Humphray S.J."/>
            <person name="Jeong D.H."/>
            <person name="Jing Y."/>
            <person name="Jocker A."/>
            <person name="Kenton S.M."/>
            <person name="Kim D.J."/>
            <person name="Klee K."/>
            <person name="Lai H."/>
            <person name="Lang C."/>
            <person name="Lin S."/>
            <person name="Macmil S.L."/>
            <person name="Magdelenat G."/>
            <person name="Matthews L."/>
            <person name="McCorrison J."/>
            <person name="Monaghan E.L."/>
            <person name="Mun J.H."/>
            <person name="Najar F.Z."/>
            <person name="Nicholson C."/>
            <person name="Noirot C."/>
            <person name="O'Bleness M."/>
            <person name="Paule C.R."/>
            <person name="Poulain J."/>
            <person name="Prion F."/>
            <person name="Qin B."/>
            <person name="Qu C."/>
            <person name="Retzel E.F."/>
            <person name="Riddle C."/>
            <person name="Sallet E."/>
            <person name="Samain S."/>
            <person name="Samson N."/>
            <person name="Sanders I."/>
            <person name="Saurat O."/>
            <person name="Scarpelli C."/>
            <person name="Schiex T."/>
            <person name="Segurens B."/>
            <person name="Severin A.J."/>
            <person name="Sherrier D.J."/>
            <person name="Shi R."/>
            <person name="Sims S."/>
            <person name="Singer S.R."/>
            <person name="Sinharoy S."/>
            <person name="Sterck L."/>
            <person name="Viollet A."/>
            <person name="Wang B.B."/>
            <person name="Wang K."/>
            <person name="Wang M."/>
            <person name="Wang X."/>
            <person name="Warfsmann J."/>
            <person name="Weissenbach J."/>
            <person name="White D.D."/>
            <person name="White J.D."/>
            <person name="Wiley G.B."/>
            <person name="Wincker P."/>
            <person name="Xing Y."/>
            <person name="Yang L."/>
            <person name="Yao Z."/>
            <person name="Ying F."/>
            <person name="Zhai J."/>
            <person name="Zhou L."/>
            <person name="Zuber A."/>
            <person name="Denarie J."/>
            <person name="Dixon R.A."/>
            <person name="May G.D."/>
            <person name="Schwartz D.C."/>
            <person name="Rogers J."/>
            <person name="Quetier F."/>
            <person name="Town C.D."/>
            <person name="Roe B.A."/>
        </authorList>
    </citation>
    <scope>NUCLEOTIDE SEQUENCE [LARGE SCALE GENOMIC DNA]</scope>
    <source>
        <strain evidence="1">A17</strain>
        <strain evidence="2 3">cv. Jemalong A17</strain>
    </source>
</reference>
<accession>G7LFQ8</accession>
<dbReference type="HOGENOM" id="CLU_2053166_0_0_1"/>
<dbReference type="Proteomes" id="UP000002051">
    <property type="component" value="Chromosome 8"/>
</dbReference>
<organism evidence="1 3">
    <name type="scientific">Medicago truncatula</name>
    <name type="common">Barrel medic</name>
    <name type="synonym">Medicago tribuloides</name>
    <dbReference type="NCBI Taxonomy" id="3880"/>
    <lineage>
        <taxon>Eukaryota</taxon>
        <taxon>Viridiplantae</taxon>
        <taxon>Streptophyta</taxon>
        <taxon>Embryophyta</taxon>
        <taxon>Tracheophyta</taxon>
        <taxon>Spermatophyta</taxon>
        <taxon>Magnoliopsida</taxon>
        <taxon>eudicotyledons</taxon>
        <taxon>Gunneridae</taxon>
        <taxon>Pentapetalae</taxon>
        <taxon>rosids</taxon>
        <taxon>fabids</taxon>
        <taxon>Fabales</taxon>
        <taxon>Fabaceae</taxon>
        <taxon>Papilionoideae</taxon>
        <taxon>50 kb inversion clade</taxon>
        <taxon>NPAAA clade</taxon>
        <taxon>Hologalegina</taxon>
        <taxon>IRL clade</taxon>
        <taxon>Trifolieae</taxon>
        <taxon>Medicago</taxon>
    </lineage>
</organism>